<dbReference type="RefSeq" id="WP_134764455.1">
    <property type="nucleotide sequence ID" value="NZ_SOZD01000019.1"/>
</dbReference>
<dbReference type="PROSITE" id="PS51977">
    <property type="entry name" value="WGR"/>
    <property type="match status" value="1"/>
</dbReference>
<dbReference type="SUPFAM" id="SSF142921">
    <property type="entry name" value="WGR domain-like"/>
    <property type="match status" value="1"/>
</dbReference>
<dbReference type="InterPro" id="IPR036930">
    <property type="entry name" value="WGR_dom_sf"/>
</dbReference>
<organism evidence="2 3">
    <name type="scientific">Jiella endophytica</name>
    <dbReference type="NCBI Taxonomy" id="2558362"/>
    <lineage>
        <taxon>Bacteria</taxon>
        <taxon>Pseudomonadati</taxon>
        <taxon>Pseudomonadota</taxon>
        <taxon>Alphaproteobacteria</taxon>
        <taxon>Hyphomicrobiales</taxon>
        <taxon>Aurantimonadaceae</taxon>
        <taxon>Jiella</taxon>
    </lineage>
</organism>
<name>A0A4Y8R820_9HYPH</name>
<proteinExistence type="predicted"/>
<accession>A0A4Y8R820</accession>
<dbReference type="Pfam" id="PF05406">
    <property type="entry name" value="WGR"/>
    <property type="match status" value="1"/>
</dbReference>
<dbReference type="OrthoDB" id="5801306at2"/>
<sequence>MTVQLDLLDSLAASLPPRLYLCRVNPERRMSRFYVLAIEPTLFGGYALTREYGRISRGGRVMRQFFETAGAAVREYGRLRRVKERRGYA</sequence>
<keyword evidence="3" id="KW-1185">Reference proteome</keyword>
<gene>
    <name evidence="2" type="ORF">E3C22_24160</name>
</gene>
<dbReference type="Proteomes" id="UP000298179">
    <property type="component" value="Unassembled WGS sequence"/>
</dbReference>
<dbReference type="InterPro" id="IPR049809">
    <property type="entry name" value="YehF/YfeS-like_WGR"/>
</dbReference>
<evidence type="ECO:0000259" key="1">
    <source>
        <dbReference type="PROSITE" id="PS51977"/>
    </source>
</evidence>
<evidence type="ECO:0000313" key="3">
    <source>
        <dbReference type="Proteomes" id="UP000298179"/>
    </source>
</evidence>
<feature type="domain" description="WGR" evidence="1">
    <location>
        <begin position="1"/>
        <end position="89"/>
    </location>
</feature>
<protein>
    <submittedName>
        <fullName evidence="2">WGR domain-containing protein</fullName>
    </submittedName>
</protein>
<evidence type="ECO:0000313" key="2">
    <source>
        <dbReference type="EMBL" id="TFF17229.1"/>
    </source>
</evidence>
<comment type="caution">
    <text evidence="2">The sequence shown here is derived from an EMBL/GenBank/DDBJ whole genome shotgun (WGS) entry which is preliminary data.</text>
</comment>
<dbReference type="CDD" id="cd07996">
    <property type="entry name" value="WGR_MMR_like"/>
    <property type="match status" value="1"/>
</dbReference>
<dbReference type="Gene3D" id="2.20.140.10">
    <property type="entry name" value="WGR domain"/>
    <property type="match status" value="1"/>
</dbReference>
<reference evidence="2 3" key="1">
    <citation type="submission" date="2019-03" db="EMBL/GenBank/DDBJ databases">
        <title>Jiella endophytica sp. nov., a novel endophytic bacterium isolated from root of Ficus microcarpa Linn. f.</title>
        <authorList>
            <person name="Tuo L."/>
        </authorList>
    </citation>
    <scope>NUCLEOTIDE SEQUENCE [LARGE SCALE GENOMIC DNA]</scope>
    <source>
        <strain evidence="2 3">CBS5Q-3</strain>
    </source>
</reference>
<dbReference type="SMART" id="SM00773">
    <property type="entry name" value="WGR"/>
    <property type="match status" value="1"/>
</dbReference>
<dbReference type="EMBL" id="SOZD01000019">
    <property type="protein sequence ID" value="TFF17229.1"/>
    <property type="molecule type" value="Genomic_DNA"/>
</dbReference>
<dbReference type="AlphaFoldDB" id="A0A4Y8R820"/>
<dbReference type="InterPro" id="IPR008893">
    <property type="entry name" value="WGR_domain"/>
</dbReference>